<keyword evidence="5" id="KW-1185">Reference proteome</keyword>
<keyword evidence="1" id="KW-0378">Hydrolase</keyword>
<dbReference type="GO" id="GO:0006629">
    <property type="term" value="P:lipid metabolic process"/>
    <property type="evidence" value="ECO:0007669"/>
    <property type="project" value="InterPro"/>
</dbReference>
<evidence type="ECO:0000259" key="3">
    <source>
        <dbReference type="Pfam" id="PF01764"/>
    </source>
</evidence>
<dbReference type="InterPro" id="IPR002921">
    <property type="entry name" value="Fungal_lipase-type"/>
</dbReference>
<dbReference type="OMA" id="FWFNLLY"/>
<dbReference type="Proteomes" id="UP000187609">
    <property type="component" value="Unassembled WGS sequence"/>
</dbReference>
<dbReference type="InterPro" id="IPR044819">
    <property type="entry name" value="OBL-like"/>
</dbReference>
<gene>
    <name evidence="4" type="ORF">A4A49_08627</name>
</gene>
<keyword evidence="2" id="KW-1133">Transmembrane helix</keyword>
<dbReference type="KEGG" id="nau:109210693"/>
<dbReference type="PANTHER" id="PTHR46086:SF4">
    <property type="entry name" value="ALPHA_BETA-HYDROLASES SUPERFAMILY PROTEIN"/>
    <property type="match status" value="1"/>
</dbReference>
<dbReference type="Pfam" id="PF01764">
    <property type="entry name" value="Lipase_3"/>
    <property type="match status" value="1"/>
</dbReference>
<sequence length="475" mass="55680">MACNKEFCKDYIELKPEEASFCDFFRIFCSCELEKRDFFDAPGTDRIKGFRRRWIIFASVAVQKFLLCFRKPMNSFGSKIELWSNYPSCNGGLLQLFFNIIQGKAEKPDMKSEKFTSIIGKIDWRFDLDKNIKMEDSRYVPSLSVMAAKLSYENEAFSKKVITENWKMDFIKLYNFWNAYQENYSTQAIMFQDKIEDSNLVVVAFRGTIPYDADDWITDVDLSWYELEGVGKLHAGFMKALGLQKNTGWPKEIDESPDQQLFAYYEIRKELKRILSKNEKAKFILTGHSLGGALAILFAAILSLHEEEWLLDKLEGVYTFGQPRVGDVQFGNFMKDKFNKYDVKYYRHVYSNDMVPRLPFDDTAFFFKHFGSCVYHNSFYQGWVMEEEPNKNYFSLLWFFPMVLIAAYEVIRGFILPWRKGREYREDWFQTMCRMVGLVIPGLSAHATIDYVNLTRLGSVLHLPQSAHQEGAKYD</sequence>
<evidence type="ECO:0000256" key="1">
    <source>
        <dbReference type="ARBA" id="ARBA00022801"/>
    </source>
</evidence>
<proteinExistence type="predicted"/>
<comment type="caution">
    <text evidence="4">The sequence shown here is derived from an EMBL/GenBank/DDBJ whole genome shotgun (WGS) entry which is preliminary data.</text>
</comment>
<accession>A0A1J6J979</accession>
<feature type="domain" description="Fungal lipase-type" evidence="3">
    <location>
        <begin position="202"/>
        <end position="361"/>
    </location>
</feature>
<dbReference type="Gramene" id="OIT06375">
    <property type="protein sequence ID" value="OIT06375"/>
    <property type="gene ID" value="A4A49_08627"/>
</dbReference>
<evidence type="ECO:0000313" key="4">
    <source>
        <dbReference type="EMBL" id="OIT06375.1"/>
    </source>
</evidence>
<evidence type="ECO:0000256" key="2">
    <source>
        <dbReference type="SAM" id="Phobius"/>
    </source>
</evidence>
<keyword evidence="2" id="KW-0472">Membrane</keyword>
<dbReference type="Gene3D" id="3.40.50.1820">
    <property type="entry name" value="alpha/beta hydrolase"/>
    <property type="match status" value="1"/>
</dbReference>
<dbReference type="EMBL" id="MJEQ01037184">
    <property type="protein sequence ID" value="OIT06375.1"/>
    <property type="molecule type" value="Genomic_DNA"/>
</dbReference>
<name>A0A1J6J979_NICAT</name>
<feature type="transmembrane region" description="Helical" evidence="2">
    <location>
        <begin position="283"/>
        <end position="304"/>
    </location>
</feature>
<dbReference type="SUPFAM" id="SSF53474">
    <property type="entry name" value="alpha/beta-Hydrolases"/>
    <property type="match status" value="1"/>
</dbReference>
<dbReference type="ESTHER" id="nicat-a0a1j6j979">
    <property type="family name" value="Triacylglycerol-lipase-OBL1-like"/>
</dbReference>
<dbReference type="PANTHER" id="PTHR46086">
    <property type="entry name" value="ALPHA/BETA-HYDROLASES SUPERFAMILY PROTEIN"/>
    <property type="match status" value="1"/>
</dbReference>
<dbReference type="AlphaFoldDB" id="A0A1J6J979"/>
<protein>
    <recommendedName>
        <fullName evidence="3">Fungal lipase-type domain-containing protein</fullName>
    </recommendedName>
</protein>
<dbReference type="InterPro" id="IPR029058">
    <property type="entry name" value="AB_hydrolase_fold"/>
</dbReference>
<keyword evidence="2" id="KW-0812">Transmembrane</keyword>
<organism evidence="4 5">
    <name type="scientific">Nicotiana attenuata</name>
    <name type="common">Coyote tobacco</name>
    <dbReference type="NCBI Taxonomy" id="49451"/>
    <lineage>
        <taxon>Eukaryota</taxon>
        <taxon>Viridiplantae</taxon>
        <taxon>Streptophyta</taxon>
        <taxon>Embryophyta</taxon>
        <taxon>Tracheophyta</taxon>
        <taxon>Spermatophyta</taxon>
        <taxon>Magnoliopsida</taxon>
        <taxon>eudicotyledons</taxon>
        <taxon>Gunneridae</taxon>
        <taxon>Pentapetalae</taxon>
        <taxon>asterids</taxon>
        <taxon>lamiids</taxon>
        <taxon>Solanales</taxon>
        <taxon>Solanaceae</taxon>
        <taxon>Nicotianoideae</taxon>
        <taxon>Nicotianeae</taxon>
        <taxon>Nicotiana</taxon>
    </lineage>
</organism>
<dbReference type="CDD" id="cd00519">
    <property type="entry name" value="Lipase_3"/>
    <property type="match status" value="1"/>
</dbReference>
<feature type="transmembrane region" description="Helical" evidence="2">
    <location>
        <begin position="393"/>
        <end position="415"/>
    </location>
</feature>
<dbReference type="GO" id="GO:0004806">
    <property type="term" value="F:triacylglycerol lipase activity"/>
    <property type="evidence" value="ECO:0007669"/>
    <property type="project" value="InterPro"/>
</dbReference>
<dbReference type="OrthoDB" id="438440at2759"/>
<reference evidence="4" key="1">
    <citation type="submission" date="2016-11" db="EMBL/GenBank/DDBJ databases">
        <title>The genome of Nicotiana attenuata.</title>
        <authorList>
            <person name="Xu S."/>
            <person name="Brockmoeller T."/>
            <person name="Gaquerel E."/>
            <person name="Navarro A."/>
            <person name="Kuhl H."/>
            <person name="Gase K."/>
            <person name="Ling Z."/>
            <person name="Zhou W."/>
            <person name="Kreitzer C."/>
            <person name="Stanke M."/>
            <person name="Tang H."/>
            <person name="Lyons E."/>
            <person name="Pandey P."/>
            <person name="Pandey S.P."/>
            <person name="Timmermann B."/>
            <person name="Baldwin I.T."/>
        </authorList>
    </citation>
    <scope>NUCLEOTIDE SEQUENCE [LARGE SCALE GENOMIC DNA]</scope>
    <source>
        <strain evidence="4">UT</strain>
    </source>
</reference>
<evidence type="ECO:0000313" key="5">
    <source>
        <dbReference type="Proteomes" id="UP000187609"/>
    </source>
</evidence>